<dbReference type="RefSeq" id="WP_354024911.1">
    <property type="nucleotide sequence ID" value="NZ_JBEPSJ010000002.1"/>
</dbReference>
<gene>
    <name evidence="2" type="ORF">ABIE21_002249</name>
</gene>
<evidence type="ECO:0000313" key="3">
    <source>
        <dbReference type="Proteomes" id="UP001549257"/>
    </source>
</evidence>
<accession>A0ABV2QNW5</accession>
<keyword evidence="3" id="KW-1185">Reference proteome</keyword>
<evidence type="ECO:0000259" key="1">
    <source>
        <dbReference type="Pfam" id="PF01145"/>
    </source>
</evidence>
<evidence type="ECO:0000313" key="2">
    <source>
        <dbReference type="EMBL" id="MET4582739.1"/>
    </source>
</evidence>
<sequence length="364" mass="39214">MHHRLFYGGTMADIRSFPFARHLRSIPTSHIVHAQRGKIVHSGPGISFWFRALNAAISEVPVAESELSVVFGARTLDFQEVSVQATVTYRFGDPTVAAGRIDFSIDPYNGRWLGKPLEQVGTRITELAQQYAVEHISTVNLVGLLGQGVPAVRSVTTAGLAGDARLAETSIIVIGVRIVSIRPQADLERALEVPVRERVQQDADKATYERRAIAVERERAIAENELQSKIELATREELLVRQEGANAQKRAQEEAATRLITVTSQAEEQSVQAKAAASRVQIESTVRAESTRTLGAANAEAETARLASYKGIDPAVLTALAMQSLAENLPSIGTLNLTPDILTEALTRIAAAPAAAASAPSSEK</sequence>
<dbReference type="Proteomes" id="UP001549257">
    <property type="component" value="Unassembled WGS sequence"/>
</dbReference>
<comment type="caution">
    <text evidence="2">The sequence shown here is derived from an EMBL/GenBank/DDBJ whole genome shotgun (WGS) entry which is preliminary data.</text>
</comment>
<dbReference type="EMBL" id="JBEPSJ010000002">
    <property type="protein sequence ID" value="MET4582739.1"/>
    <property type="molecule type" value="Genomic_DNA"/>
</dbReference>
<proteinExistence type="predicted"/>
<dbReference type="InterPro" id="IPR001107">
    <property type="entry name" value="Band_7"/>
</dbReference>
<name>A0ABV2QNW5_9MICO</name>
<reference evidence="2 3" key="1">
    <citation type="submission" date="2024-06" db="EMBL/GenBank/DDBJ databases">
        <title>Sorghum-associated microbial communities from plants grown in Nebraska, USA.</title>
        <authorList>
            <person name="Schachtman D."/>
        </authorList>
    </citation>
    <scope>NUCLEOTIDE SEQUENCE [LARGE SCALE GENOMIC DNA]</scope>
    <source>
        <strain evidence="2 3">2857</strain>
    </source>
</reference>
<organism evidence="2 3">
    <name type="scientific">Conyzicola nivalis</name>
    <dbReference type="NCBI Taxonomy" id="1477021"/>
    <lineage>
        <taxon>Bacteria</taxon>
        <taxon>Bacillati</taxon>
        <taxon>Actinomycetota</taxon>
        <taxon>Actinomycetes</taxon>
        <taxon>Micrococcales</taxon>
        <taxon>Microbacteriaceae</taxon>
        <taxon>Conyzicola</taxon>
    </lineage>
</organism>
<protein>
    <recommendedName>
        <fullName evidence="1">Band 7 domain-containing protein</fullName>
    </recommendedName>
</protein>
<dbReference type="Pfam" id="PF01145">
    <property type="entry name" value="Band_7"/>
    <property type="match status" value="1"/>
</dbReference>
<feature type="domain" description="Band 7" evidence="1">
    <location>
        <begin position="37"/>
        <end position="209"/>
    </location>
</feature>